<reference evidence="1" key="1">
    <citation type="journal article" date="2019" name="Toxins">
        <title>Detection of Abrin-Like and Prepropulchellin-Like Toxin Genes and Transcripts Using Whole Genome Sequencing and Full-Length Transcript Sequencing of Abrus precatorius.</title>
        <authorList>
            <person name="Hovde B.T."/>
            <person name="Daligault H.E."/>
            <person name="Hanschen E.R."/>
            <person name="Kunde Y.A."/>
            <person name="Johnson M.B."/>
            <person name="Starkenburg S.R."/>
            <person name="Johnson S.L."/>
        </authorList>
    </citation>
    <scope>NUCLEOTIDE SEQUENCE [LARGE SCALE GENOMIC DNA]</scope>
</reference>
<dbReference type="InterPro" id="IPR052160">
    <property type="entry name" value="Gypsy_RT_Integrase-like"/>
</dbReference>
<dbReference type="Proteomes" id="UP000694853">
    <property type="component" value="Unplaced"/>
</dbReference>
<dbReference type="SUPFAM" id="SSF56672">
    <property type="entry name" value="DNA/RNA polymerases"/>
    <property type="match status" value="1"/>
</dbReference>
<protein>
    <submittedName>
        <fullName evidence="2">Uncharacterized protein LOC113850864</fullName>
    </submittedName>
</protein>
<dbReference type="InterPro" id="IPR043502">
    <property type="entry name" value="DNA/RNA_pol_sf"/>
</dbReference>
<dbReference type="AlphaFoldDB" id="A0A8B8K156"/>
<keyword evidence="1" id="KW-1185">Reference proteome</keyword>
<dbReference type="KEGG" id="aprc:113850864"/>
<gene>
    <name evidence="2" type="primary">LOC113850864</name>
</gene>
<dbReference type="Gene3D" id="1.10.340.70">
    <property type="match status" value="1"/>
</dbReference>
<dbReference type="Gene3D" id="3.10.10.10">
    <property type="entry name" value="HIV Type 1 Reverse Transcriptase, subunit A, domain 1"/>
    <property type="match status" value="1"/>
</dbReference>
<proteinExistence type="predicted"/>
<dbReference type="OrthoDB" id="1741700at2759"/>
<sequence length="444" mass="50988">MNNITFQQRTEASIKTLENQMGQLASSLNQMQSQGLGNLFTQIVVNPKNVSAITLRSGKVMQEPTMPKEKEDSSCTSAIVGQNGEEKAKKQPEPIPAQPKVAENVERRRLKGNEKIIMGRNVSALFENQSPSLCMHIILLKEGVKPVRQPQRRVNPIILEVVKKEVTELLQAGIIYPISDITWILERLAEIKDRNRTQNLVANHLSKIEGVLDPIPLLDDFPNEQLLELYTSQAPWYADIVNFLVVGAFSADAPRAKKEKIRSDAKHYLWDYPYFWKFYSDQVIRRCIPDEEIPSILQFCHASAMEGHQGAQRTTRKVLDAGLYWPSIFKDSWQAYSTSGEQRKLQLQELGELRLKAYENSKIYKEKTKRYHDKMISRKEFYIGQKVLLFNSRLKLMPGKLKSKWLRPFIVTKVFSHGVVEIISDSTSKSFMVNGHRLKPYLQN</sequence>
<organism evidence="1 2">
    <name type="scientific">Abrus precatorius</name>
    <name type="common">Indian licorice</name>
    <name type="synonym">Glycine abrus</name>
    <dbReference type="NCBI Taxonomy" id="3816"/>
    <lineage>
        <taxon>Eukaryota</taxon>
        <taxon>Viridiplantae</taxon>
        <taxon>Streptophyta</taxon>
        <taxon>Embryophyta</taxon>
        <taxon>Tracheophyta</taxon>
        <taxon>Spermatophyta</taxon>
        <taxon>Magnoliopsida</taxon>
        <taxon>eudicotyledons</taxon>
        <taxon>Gunneridae</taxon>
        <taxon>Pentapetalae</taxon>
        <taxon>rosids</taxon>
        <taxon>fabids</taxon>
        <taxon>Fabales</taxon>
        <taxon>Fabaceae</taxon>
        <taxon>Papilionoideae</taxon>
        <taxon>50 kb inversion clade</taxon>
        <taxon>NPAAA clade</taxon>
        <taxon>indigoferoid/millettioid clade</taxon>
        <taxon>Abreae</taxon>
        <taxon>Abrus</taxon>
    </lineage>
</organism>
<evidence type="ECO:0000313" key="1">
    <source>
        <dbReference type="Proteomes" id="UP000694853"/>
    </source>
</evidence>
<name>A0A8B8K156_ABRPR</name>
<evidence type="ECO:0000313" key="2">
    <source>
        <dbReference type="RefSeq" id="XP_027337189.1"/>
    </source>
</evidence>
<dbReference type="RefSeq" id="XP_027337189.1">
    <property type="nucleotide sequence ID" value="XM_027481388.1"/>
</dbReference>
<accession>A0A8B8K156</accession>
<dbReference type="GeneID" id="113850864"/>
<dbReference type="PANTHER" id="PTHR47266">
    <property type="entry name" value="ENDONUCLEASE-RELATED"/>
    <property type="match status" value="1"/>
</dbReference>
<reference evidence="2" key="2">
    <citation type="submission" date="2025-08" db="UniProtKB">
        <authorList>
            <consortium name="RefSeq"/>
        </authorList>
    </citation>
    <scope>IDENTIFICATION</scope>
    <source>
        <tissue evidence="2">Young leaves</tissue>
    </source>
</reference>